<dbReference type="EMBL" id="CP001880">
    <property type="protein sequence ID" value="ADC52365.1"/>
    <property type="molecule type" value="Genomic_DNA"/>
</dbReference>
<evidence type="ECO:0000313" key="1">
    <source>
        <dbReference type="EMBL" id="ADC52365.1"/>
    </source>
</evidence>
<name>D3G1Y9_ALKPO</name>
<gene>
    <name evidence="1" type="ordered locus">BpOF4_21849</name>
</gene>
<dbReference type="Proteomes" id="UP000001544">
    <property type="component" value="Plasmid pBpOF4-02"/>
</dbReference>
<reference evidence="1 2" key="1">
    <citation type="journal article" date="2011" name="Environ. Microbiol.">
        <title>Genome of alkaliphilic Bacillus pseudofirmus OF4 reveals adaptations that support the ability to grow in an external pH range from 7.5 to 11.4.</title>
        <authorList>
            <person name="Janto B."/>
            <person name="Ahmed A."/>
            <person name="Ito M."/>
            <person name="Liu J."/>
            <person name="Hicks D.B."/>
            <person name="Pagni S."/>
            <person name="Fackelmayer O.J."/>
            <person name="Smith T.A."/>
            <person name="Earl J."/>
            <person name="Elbourne L.D."/>
            <person name="Hassan K."/>
            <person name="Paulsen I.T."/>
            <person name="Kolsto A.B."/>
            <person name="Tourasse N.J."/>
            <person name="Ehrlich G.D."/>
            <person name="Boissy R."/>
            <person name="Ivey D.M."/>
            <person name="Li G."/>
            <person name="Xue Y."/>
            <person name="Ma Y."/>
            <person name="Hu F.Z."/>
            <person name="Krulwich T.A."/>
        </authorList>
    </citation>
    <scope>NUCLEOTIDE SEQUENCE [LARGE SCALE GENOMIC DNA]</scope>
    <source>
        <strain evidence="2">ATCC BAA-2126 / JCM 17055 / OF4</strain>
    </source>
</reference>
<dbReference type="AlphaFoldDB" id="D3G1Y9"/>
<geneLocation type="plasmid" evidence="1 2">
    <name>pBpOF4-02</name>
</geneLocation>
<protein>
    <submittedName>
        <fullName evidence="1">Uncharacterized protein</fullName>
    </submittedName>
</protein>
<accession>D3G1Y9</accession>
<sequence>MLWASEILKGYKEFSMLLNVLNLKVTTLKFAMCAKVVTFFVNNRDYADMH</sequence>
<keyword evidence="1" id="KW-0614">Plasmid</keyword>
<evidence type="ECO:0000313" key="2">
    <source>
        <dbReference type="Proteomes" id="UP000001544"/>
    </source>
</evidence>
<proteinExistence type="predicted"/>
<organism evidence="1 2">
    <name type="scientific">Alkalihalophilus pseudofirmus (strain ATCC BAA-2126 / JCM 17055 / OF4)</name>
    <name type="common">Bacillus pseudofirmus</name>
    <dbReference type="NCBI Taxonomy" id="398511"/>
    <lineage>
        <taxon>Bacteria</taxon>
        <taxon>Bacillati</taxon>
        <taxon>Bacillota</taxon>
        <taxon>Bacilli</taxon>
        <taxon>Bacillales</taxon>
        <taxon>Bacillaceae</taxon>
        <taxon>Alkalihalophilus</taxon>
    </lineage>
</organism>
<dbReference type="HOGENOM" id="CLU_3114696_0_0_9"/>
<dbReference type="KEGG" id="bpf:BpOF4_21849"/>
<keyword evidence="2" id="KW-1185">Reference proteome</keyword>